<keyword evidence="3" id="KW-1185">Reference proteome</keyword>
<gene>
    <name evidence="2" type="ORF">Q9312_17445</name>
</gene>
<dbReference type="EMBL" id="CP133548">
    <property type="protein sequence ID" value="WMS87002.1"/>
    <property type="molecule type" value="Genomic_DNA"/>
</dbReference>
<protein>
    <submittedName>
        <fullName evidence="2">Porin</fullName>
    </submittedName>
</protein>
<evidence type="ECO:0000313" key="3">
    <source>
        <dbReference type="Proteomes" id="UP001239782"/>
    </source>
</evidence>
<evidence type="ECO:0000313" key="2">
    <source>
        <dbReference type="EMBL" id="WMS87002.1"/>
    </source>
</evidence>
<organism evidence="2 3">
    <name type="scientific">Pleionea litopenaei</name>
    <dbReference type="NCBI Taxonomy" id="3070815"/>
    <lineage>
        <taxon>Bacteria</taxon>
        <taxon>Pseudomonadati</taxon>
        <taxon>Pseudomonadota</taxon>
        <taxon>Gammaproteobacteria</taxon>
        <taxon>Oceanospirillales</taxon>
        <taxon>Pleioneaceae</taxon>
        <taxon>Pleionea</taxon>
    </lineage>
</organism>
<dbReference type="Pfam" id="PF13609">
    <property type="entry name" value="Porin_4"/>
    <property type="match status" value="1"/>
</dbReference>
<dbReference type="Proteomes" id="UP001239782">
    <property type="component" value="Chromosome"/>
</dbReference>
<accession>A0AA51RSY8</accession>
<dbReference type="KEGG" id="plei:Q9312_17445"/>
<name>A0AA51RSY8_9GAMM</name>
<dbReference type="RefSeq" id="WP_309202138.1">
    <property type="nucleotide sequence ID" value="NZ_CP133548.1"/>
</dbReference>
<reference evidence="2 3" key="1">
    <citation type="submission" date="2023-08" db="EMBL/GenBank/DDBJ databases">
        <title>Pleionea litopenaei sp. nov., isolated from stomach of juvenile Litopenaeus vannamei.</title>
        <authorList>
            <person name="Rho A.M."/>
            <person name="Hwang C.Y."/>
        </authorList>
    </citation>
    <scope>NUCLEOTIDE SEQUENCE [LARGE SCALE GENOMIC DNA]</scope>
    <source>
        <strain evidence="2 3">HL-JVS1</strain>
    </source>
</reference>
<evidence type="ECO:0000259" key="1">
    <source>
        <dbReference type="Pfam" id="PF13609"/>
    </source>
</evidence>
<dbReference type="Gene3D" id="2.40.160.10">
    <property type="entry name" value="Porin"/>
    <property type="match status" value="1"/>
</dbReference>
<proteinExistence type="predicted"/>
<dbReference type="InterPro" id="IPR023614">
    <property type="entry name" value="Porin_dom_sf"/>
</dbReference>
<sequence length="405" mass="45741">MKLLIFLIFLFPLGLYANESFRLSGFGNVAAVTNDSSLYGFRNDMAQIDGPFDGDTDVEVLSNLGLQLDISLSEHLDWVAQLHFSGQREHNWDRNNRLFFLKYKPTVNWEFRVGRTAIDLFQLSDYRDIDIAYPWVKVPTEVYGVISNRSIDGGDVTYSDNWKGIHLESKVFAGSSENEFSSYDYSESTNIRDIMGVRLTASTLDWTLSLRHSVGTIDNDTPSNLQLASQIQQAAPLWPNYQQAINNLVLKGASLKYTSVGGQYQFPLVTVMAEFNQIDSSAAMINGVNNGYVSISYPMEKNTFYFIGSYSDAKRYEFSDSVLDPVTLEPLIAAYQQTLDFFNIDQKTLSLGWNYEWSSNIAIGVQWDNTKISENGGALWLVKDYFGSRPEETVNLVIVSVSFSF</sequence>
<feature type="domain" description="Porin" evidence="1">
    <location>
        <begin position="16"/>
        <end position="366"/>
    </location>
</feature>
<dbReference type="GO" id="GO:0016020">
    <property type="term" value="C:membrane"/>
    <property type="evidence" value="ECO:0007669"/>
    <property type="project" value="InterPro"/>
</dbReference>
<dbReference type="SUPFAM" id="SSF56935">
    <property type="entry name" value="Porins"/>
    <property type="match status" value="1"/>
</dbReference>
<dbReference type="InterPro" id="IPR033900">
    <property type="entry name" value="Gram_neg_porin_domain"/>
</dbReference>
<dbReference type="AlphaFoldDB" id="A0AA51RSY8"/>
<dbReference type="GO" id="GO:0015288">
    <property type="term" value="F:porin activity"/>
    <property type="evidence" value="ECO:0007669"/>
    <property type="project" value="InterPro"/>
</dbReference>